<evidence type="ECO:0000256" key="6">
    <source>
        <dbReference type="ARBA" id="ARBA00022490"/>
    </source>
</evidence>
<evidence type="ECO:0000256" key="10">
    <source>
        <dbReference type="ARBA" id="ARBA00031423"/>
    </source>
</evidence>
<dbReference type="InterPro" id="IPR003385">
    <property type="entry name" value="Glyco_hydro_77"/>
</dbReference>
<protein>
    <recommendedName>
        <fullName evidence="5">4-alpha-glucanotransferase</fullName>
        <ecNumber evidence="4">2.4.1.25</ecNumber>
    </recommendedName>
    <alternativeName>
        <fullName evidence="10">Amylomaltase</fullName>
    </alternativeName>
    <alternativeName>
        <fullName evidence="11">Disproportionating enzyme</fullName>
    </alternativeName>
</protein>
<dbReference type="GO" id="GO:0005737">
    <property type="term" value="C:cytoplasm"/>
    <property type="evidence" value="ECO:0007669"/>
    <property type="project" value="UniProtKB-SubCell"/>
</dbReference>
<dbReference type="InterPro" id="IPR017853">
    <property type="entry name" value="GH"/>
</dbReference>
<accession>A0A7X1Z7A3</accession>
<keyword evidence="8 12" id="KW-0808">Transferase</keyword>
<evidence type="ECO:0000256" key="4">
    <source>
        <dbReference type="ARBA" id="ARBA00012560"/>
    </source>
</evidence>
<comment type="caution">
    <text evidence="12">The sequence shown here is derived from an EMBL/GenBank/DDBJ whole genome shotgun (WGS) entry which is preliminary data.</text>
</comment>
<dbReference type="EMBL" id="WITJ01000004">
    <property type="protein sequence ID" value="MQW38973.1"/>
    <property type="molecule type" value="Genomic_DNA"/>
</dbReference>
<evidence type="ECO:0000313" key="13">
    <source>
        <dbReference type="Proteomes" id="UP000439550"/>
    </source>
</evidence>
<evidence type="ECO:0000256" key="11">
    <source>
        <dbReference type="ARBA" id="ARBA00031501"/>
    </source>
</evidence>
<evidence type="ECO:0000256" key="1">
    <source>
        <dbReference type="ARBA" id="ARBA00000439"/>
    </source>
</evidence>
<proteinExistence type="inferred from homology"/>
<dbReference type="GO" id="GO:0005975">
    <property type="term" value="P:carbohydrate metabolic process"/>
    <property type="evidence" value="ECO:0007669"/>
    <property type="project" value="InterPro"/>
</dbReference>
<dbReference type="AlphaFoldDB" id="A0A7X1Z7A3"/>
<comment type="similarity">
    <text evidence="3">Belongs to the disproportionating enzyme family.</text>
</comment>
<dbReference type="OrthoDB" id="9811841at2"/>
<evidence type="ECO:0000256" key="2">
    <source>
        <dbReference type="ARBA" id="ARBA00004496"/>
    </source>
</evidence>
<dbReference type="SUPFAM" id="SSF51445">
    <property type="entry name" value="(Trans)glycosidases"/>
    <property type="match status" value="1"/>
</dbReference>
<keyword evidence="7" id="KW-0328">Glycosyltransferase</keyword>
<comment type="subcellular location">
    <subcellularLocation>
        <location evidence="2">Cytoplasm</location>
    </subcellularLocation>
</comment>
<gene>
    <name evidence="12" type="ORF">GHI93_03270</name>
</gene>
<dbReference type="Proteomes" id="UP000439550">
    <property type="component" value="Unassembled WGS sequence"/>
</dbReference>
<dbReference type="PANTHER" id="PTHR32518">
    <property type="match status" value="1"/>
</dbReference>
<dbReference type="Pfam" id="PF02446">
    <property type="entry name" value="Glyco_hydro_77"/>
    <property type="match status" value="1"/>
</dbReference>
<comment type="catalytic activity">
    <reaction evidence="1">
        <text>Transfers a segment of a (1-&gt;4)-alpha-D-glucan to a new position in an acceptor, which may be glucose or a (1-&gt;4)-alpha-D-glucan.</text>
        <dbReference type="EC" id="2.4.1.25"/>
    </reaction>
</comment>
<keyword evidence="13" id="KW-1185">Reference proteome</keyword>
<sequence length="674" mass="79584">MTEAFKFMINEHHSHLSGLSIPVFSLRTKDSSGIGQFSDLKCLADFAHRTKMRVIQLLPINDTTTFMDWRDSYPYRAISVFALHPIYFNLHEFLNDLTTQERGALKKEEQRLNALKQIDYERVLALKWKYITLIYHAKKETIQAQSDYQEFIKKNENWLNAYACFCVLRDQNQSADFMQWSEHQIYSDLVYKTLLKNPMQKEQIELHFFVQYVLHVQLTDAVAYCHQLGIAIKGDIAIGIAHDSADAWTNPSLFHLDRQTGAPPDLFAINGQNWGFPTYNWTKMAENGYQWWKQRMVAMSQYFDAYRLDHILGFFRIWEIPKGSVRGLLGQFSKALALDAKEIEQRYGIPFRQWGIERFTQPFIKDWVLDQIFGRDYRDTIIQNYLTYVGHGNYVLKPEYETQKKVEAAHLDEWLTDGLFQLIENVIFLVDHENGHLYHPRINLQSTISYQEFGADYKAQLDRLYVDYFYGRNYDFWKNQAYEKLPIIKNSTAMLACGEDLGMVPENVPDVMYHLEILRLIIERMPNDDHFVNPLQYVPYLSVLTTSSHDTSNLRAWWEENRENTQRYYNDVMGWYGQAPNVATGEIIREIITRHLNTDAMLVILPLQDWLGMDEHLRASNPQEEQINVPTHPFHYWRYRLHIELEDLLQEEEYCDFLAELIGQSNRDQSLILD</sequence>
<dbReference type="GO" id="GO:0004134">
    <property type="term" value="F:4-alpha-glucanotransferase activity"/>
    <property type="evidence" value="ECO:0007669"/>
    <property type="project" value="UniProtKB-EC"/>
</dbReference>
<name>A0A7X1Z7A3_9LACT</name>
<reference evidence="12 13" key="1">
    <citation type="submission" date="2019-10" db="EMBL/GenBank/DDBJ databases">
        <authorList>
            <person name="Dong K."/>
        </authorList>
    </citation>
    <scope>NUCLEOTIDE SEQUENCE [LARGE SCALE GENOMIC DNA]</scope>
    <source>
        <strain evidence="12 13">DSM 28960</strain>
    </source>
</reference>
<keyword evidence="9" id="KW-0119">Carbohydrate metabolism</keyword>
<evidence type="ECO:0000256" key="3">
    <source>
        <dbReference type="ARBA" id="ARBA00005684"/>
    </source>
</evidence>
<dbReference type="RefSeq" id="WP_153495576.1">
    <property type="nucleotide sequence ID" value="NZ_CBCRWP010000012.1"/>
</dbReference>
<dbReference type="PANTHER" id="PTHR32518:SF3">
    <property type="entry name" value="4-ALPHA-GLUCANOTRANSFERASE"/>
    <property type="match status" value="1"/>
</dbReference>
<evidence type="ECO:0000256" key="7">
    <source>
        <dbReference type="ARBA" id="ARBA00022676"/>
    </source>
</evidence>
<dbReference type="EC" id="2.4.1.25" evidence="4"/>
<organism evidence="12 13">
    <name type="scientific">Lactococcus hircilactis</name>
    <dbReference type="NCBI Taxonomy" id="1494462"/>
    <lineage>
        <taxon>Bacteria</taxon>
        <taxon>Bacillati</taxon>
        <taxon>Bacillota</taxon>
        <taxon>Bacilli</taxon>
        <taxon>Lactobacillales</taxon>
        <taxon>Streptococcaceae</taxon>
        <taxon>Lactococcus</taxon>
    </lineage>
</organism>
<evidence type="ECO:0000256" key="5">
    <source>
        <dbReference type="ARBA" id="ARBA00020295"/>
    </source>
</evidence>
<evidence type="ECO:0000256" key="8">
    <source>
        <dbReference type="ARBA" id="ARBA00022679"/>
    </source>
</evidence>
<keyword evidence="6" id="KW-0963">Cytoplasm</keyword>
<evidence type="ECO:0000256" key="9">
    <source>
        <dbReference type="ARBA" id="ARBA00023277"/>
    </source>
</evidence>
<evidence type="ECO:0000313" key="12">
    <source>
        <dbReference type="EMBL" id="MQW38973.1"/>
    </source>
</evidence>
<dbReference type="Gene3D" id="3.20.20.80">
    <property type="entry name" value="Glycosidases"/>
    <property type="match status" value="2"/>
</dbReference>